<sequence>MAVLSFFFPIVGLIIYLVKKDDKPKTAKLCGKCALISFILNIVLVIISNVLAAVVGTSLYYF</sequence>
<dbReference type="Proteomes" id="UP000824205">
    <property type="component" value="Unassembled WGS sequence"/>
</dbReference>
<keyword evidence="1" id="KW-0812">Transmembrane</keyword>
<reference evidence="2" key="1">
    <citation type="journal article" date="2021" name="PeerJ">
        <title>Extensive microbial diversity within the chicken gut microbiome revealed by metagenomics and culture.</title>
        <authorList>
            <person name="Gilroy R."/>
            <person name="Ravi A."/>
            <person name="Getino M."/>
            <person name="Pursley I."/>
            <person name="Horton D.L."/>
            <person name="Alikhan N.F."/>
            <person name="Baker D."/>
            <person name="Gharbi K."/>
            <person name="Hall N."/>
            <person name="Watson M."/>
            <person name="Adriaenssens E.M."/>
            <person name="Foster-Nyarko E."/>
            <person name="Jarju S."/>
            <person name="Secka A."/>
            <person name="Antonio M."/>
            <person name="Oren A."/>
            <person name="Chaudhuri R.R."/>
            <person name="La Ragione R."/>
            <person name="Hildebrand F."/>
            <person name="Pallen M.J."/>
        </authorList>
    </citation>
    <scope>NUCLEOTIDE SEQUENCE</scope>
    <source>
        <strain evidence="2">421</strain>
    </source>
</reference>
<organism evidence="2 3">
    <name type="scientific">Candidatus Eubacterium faecipullorum</name>
    <dbReference type="NCBI Taxonomy" id="2838571"/>
    <lineage>
        <taxon>Bacteria</taxon>
        <taxon>Bacillati</taxon>
        <taxon>Bacillota</taxon>
        <taxon>Clostridia</taxon>
        <taxon>Eubacteriales</taxon>
        <taxon>Eubacteriaceae</taxon>
        <taxon>Eubacterium</taxon>
    </lineage>
</organism>
<proteinExistence type="predicted"/>
<feature type="transmembrane region" description="Helical" evidence="1">
    <location>
        <begin position="36"/>
        <end position="61"/>
    </location>
</feature>
<keyword evidence="1" id="KW-1133">Transmembrane helix</keyword>
<evidence type="ECO:0000313" key="2">
    <source>
        <dbReference type="EMBL" id="HIW86493.1"/>
    </source>
</evidence>
<evidence type="ECO:0000256" key="1">
    <source>
        <dbReference type="SAM" id="Phobius"/>
    </source>
</evidence>
<dbReference type="AlphaFoldDB" id="A0A9D1RE81"/>
<keyword evidence="1" id="KW-0472">Membrane</keyword>
<comment type="caution">
    <text evidence="2">The sequence shown here is derived from an EMBL/GenBank/DDBJ whole genome shotgun (WGS) entry which is preliminary data.</text>
</comment>
<gene>
    <name evidence="2" type="ORF">IAA48_08375</name>
</gene>
<dbReference type="EMBL" id="DXGE01000034">
    <property type="protein sequence ID" value="HIW86493.1"/>
    <property type="molecule type" value="Genomic_DNA"/>
</dbReference>
<evidence type="ECO:0000313" key="3">
    <source>
        <dbReference type="Proteomes" id="UP000824205"/>
    </source>
</evidence>
<accession>A0A9D1RE81</accession>
<reference evidence="2" key="2">
    <citation type="submission" date="2021-04" db="EMBL/GenBank/DDBJ databases">
        <authorList>
            <person name="Gilroy R."/>
        </authorList>
    </citation>
    <scope>NUCLEOTIDE SEQUENCE</scope>
    <source>
        <strain evidence="2">421</strain>
    </source>
</reference>
<name>A0A9D1RE81_9FIRM</name>
<protein>
    <submittedName>
        <fullName evidence="2">Uncharacterized protein</fullName>
    </submittedName>
</protein>